<name>A0A414PUD7_FUSMR</name>
<dbReference type="GO" id="GO:0030170">
    <property type="term" value="F:pyridoxal phosphate binding"/>
    <property type="evidence" value="ECO:0007669"/>
    <property type="project" value="InterPro"/>
</dbReference>
<dbReference type="EMBL" id="QRHL01000010">
    <property type="protein sequence ID" value="RHF72116.1"/>
    <property type="molecule type" value="Genomic_DNA"/>
</dbReference>
<evidence type="ECO:0000259" key="3">
    <source>
        <dbReference type="Pfam" id="PF00155"/>
    </source>
</evidence>
<protein>
    <submittedName>
        <fullName evidence="4">Threonine-phosphate decarboxylase</fullName>
        <ecNumber evidence="4">4.1.1.81</ecNumber>
    </submittedName>
</protein>
<dbReference type="InterPro" id="IPR004839">
    <property type="entry name" value="Aminotransferase_I/II_large"/>
</dbReference>
<reference evidence="4 5" key="1">
    <citation type="submission" date="2018-08" db="EMBL/GenBank/DDBJ databases">
        <title>A genome reference for cultivated species of the human gut microbiota.</title>
        <authorList>
            <person name="Zou Y."/>
            <person name="Xue W."/>
            <person name="Luo G."/>
        </authorList>
    </citation>
    <scope>NUCLEOTIDE SEQUENCE [LARGE SCALE GENOMIC DNA]</scope>
    <source>
        <strain evidence="4 5">AM25-1</strain>
    </source>
</reference>
<dbReference type="EC" id="4.1.1.81" evidence="4"/>
<sequence>MDLHGGNIYKLKREGKGELLDYSSNINPLGVPEKFKKSVIENFDILEKYPDPDYIELRESIRKYNNIDIENIVVGNGATEILFLYMKSLKPKKAFVVAPSFAEYRRALESIDCEIEYFILDERENFNLNVEKFINSIPQCDLVVICNPNNPTGNFISLENIQRINGELKKKDIKLFIDEAFIEFIKGWEKFTAVNLEDSNIFVMRALTKFFAVPGLRLGYGISYDKEIMKTLPKYKEPWSINSFADIAGKTMLWDREYIEKSESWIEEEKVWFYNEALKIEGIKVYRTNTNFILIQLLNKSSNEVREKLIERGIVVRDASNFVGLNNHYIRLAIKDRENNMKVLKNLAEVVR</sequence>
<keyword evidence="4" id="KW-0456">Lyase</keyword>
<dbReference type="InterPro" id="IPR015421">
    <property type="entry name" value="PyrdxlP-dep_Trfase_major"/>
</dbReference>
<dbReference type="Pfam" id="PF00155">
    <property type="entry name" value="Aminotran_1_2"/>
    <property type="match status" value="1"/>
</dbReference>
<dbReference type="PANTHER" id="PTHR42885">
    <property type="entry name" value="HISTIDINOL-PHOSPHATE AMINOTRANSFERASE-RELATED"/>
    <property type="match status" value="1"/>
</dbReference>
<evidence type="ECO:0000256" key="1">
    <source>
        <dbReference type="ARBA" id="ARBA00001933"/>
    </source>
</evidence>
<accession>A0A414PUD7</accession>
<dbReference type="AlphaFoldDB" id="A0A414PUD7"/>
<dbReference type="Proteomes" id="UP000284676">
    <property type="component" value="Unassembled WGS sequence"/>
</dbReference>
<evidence type="ECO:0000256" key="2">
    <source>
        <dbReference type="ARBA" id="ARBA00022898"/>
    </source>
</evidence>
<keyword evidence="2" id="KW-0663">Pyridoxal phosphate</keyword>
<gene>
    <name evidence="4" type="ORF">DW663_07130</name>
</gene>
<dbReference type="InterPro" id="IPR015422">
    <property type="entry name" value="PyrdxlP-dep_Trfase_small"/>
</dbReference>
<dbReference type="RefSeq" id="WP_118234391.1">
    <property type="nucleotide sequence ID" value="NZ_QRHL01000010.1"/>
</dbReference>
<evidence type="ECO:0000313" key="5">
    <source>
        <dbReference type="Proteomes" id="UP000284676"/>
    </source>
</evidence>
<dbReference type="CDD" id="cd00609">
    <property type="entry name" value="AAT_like"/>
    <property type="match status" value="1"/>
</dbReference>
<dbReference type="PANTHER" id="PTHR42885:SF1">
    <property type="entry name" value="THREONINE-PHOSPHATE DECARBOXYLASE"/>
    <property type="match status" value="1"/>
</dbReference>
<comment type="cofactor">
    <cofactor evidence="1">
        <name>pyridoxal 5'-phosphate</name>
        <dbReference type="ChEBI" id="CHEBI:597326"/>
    </cofactor>
</comment>
<proteinExistence type="predicted"/>
<dbReference type="InterPro" id="IPR015424">
    <property type="entry name" value="PyrdxlP-dep_Trfase"/>
</dbReference>
<evidence type="ECO:0000313" key="4">
    <source>
        <dbReference type="EMBL" id="RHF72116.1"/>
    </source>
</evidence>
<dbReference type="GO" id="GO:0048472">
    <property type="term" value="F:threonine-phosphate decarboxylase activity"/>
    <property type="evidence" value="ECO:0007669"/>
    <property type="project" value="UniProtKB-EC"/>
</dbReference>
<dbReference type="Gene3D" id="3.40.640.10">
    <property type="entry name" value="Type I PLP-dependent aspartate aminotransferase-like (Major domain)"/>
    <property type="match status" value="1"/>
</dbReference>
<feature type="domain" description="Aminotransferase class I/classII large" evidence="3">
    <location>
        <begin position="20"/>
        <end position="345"/>
    </location>
</feature>
<dbReference type="SUPFAM" id="SSF53383">
    <property type="entry name" value="PLP-dependent transferases"/>
    <property type="match status" value="1"/>
</dbReference>
<dbReference type="Gene3D" id="3.90.1150.10">
    <property type="entry name" value="Aspartate Aminotransferase, domain 1"/>
    <property type="match status" value="1"/>
</dbReference>
<organism evidence="4 5">
    <name type="scientific">Fusobacterium mortiferum</name>
    <dbReference type="NCBI Taxonomy" id="850"/>
    <lineage>
        <taxon>Bacteria</taxon>
        <taxon>Fusobacteriati</taxon>
        <taxon>Fusobacteriota</taxon>
        <taxon>Fusobacteriia</taxon>
        <taxon>Fusobacteriales</taxon>
        <taxon>Fusobacteriaceae</taxon>
        <taxon>Fusobacterium</taxon>
    </lineage>
</organism>
<comment type="caution">
    <text evidence="4">The sequence shown here is derived from an EMBL/GenBank/DDBJ whole genome shotgun (WGS) entry which is preliminary data.</text>
</comment>